<sequence length="390" mass="42811">MENDVYDLIIIGGGPGGLSAGIYAGRAELKTLIIEKGAVGGQITDSLDIENYPGNPHISGQELMDKFYSHAKENSSVSFLTTKVTGISVRDDGIRIVETKRKGNFLTKSIIINVGSKPRQLGLPGESEFTGNGVSYCATCDAAFYENKHVFVLGSGNQAIENAILLTKYASKVSVAVMHDQGILDCNEVDRREALNNPKIEFLWNSTLSAIKGTNHVNSVIVKNVLTGEEYKEEADGVFSFVGMIPQTDFLDNLINRDDNGYILVDKNKETNVSGVFAIGDCTQTPLRQVITAAADGAIAEVSVENYLKEVRNLEEIFSNGGKQAIVFYSPYDDDSVNELKNIENKYKDEYNVNLIDITKQKILFNKLNIDSNLAVALYNRKTLDQIVNL</sequence>
<reference evidence="9" key="2">
    <citation type="journal article" date="2021" name="PeerJ">
        <title>Extensive microbial diversity within the chicken gut microbiome revealed by metagenomics and culture.</title>
        <authorList>
            <person name="Gilroy R."/>
            <person name="Ravi A."/>
            <person name="Getino M."/>
            <person name="Pursley I."/>
            <person name="Horton D.L."/>
            <person name="Alikhan N.F."/>
            <person name="Baker D."/>
            <person name="Gharbi K."/>
            <person name="Hall N."/>
            <person name="Watson M."/>
            <person name="Adriaenssens E.M."/>
            <person name="Foster-Nyarko E."/>
            <person name="Jarju S."/>
            <person name="Secka A."/>
            <person name="Antonio M."/>
            <person name="Oren A."/>
            <person name="Chaudhuri R.R."/>
            <person name="La Ragione R."/>
            <person name="Hildebrand F."/>
            <person name="Pallen M.J."/>
        </authorList>
    </citation>
    <scope>NUCLEOTIDE SEQUENCE</scope>
    <source>
        <strain evidence="9">C6-149</strain>
    </source>
</reference>
<organism evidence="9 10">
    <name type="scientific">Candidatus Gallilactobacillus intestinavium</name>
    <dbReference type="NCBI Taxonomy" id="2840838"/>
    <lineage>
        <taxon>Bacteria</taxon>
        <taxon>Bacillati</taxon>
        <taxon>Bacillota</taxon>
        <taxon>Bacilli</taxon>
        <taxon>Lactobacillales</taxon>
        <taxon>Lactobacillaceae</taxon>
        <taxon>Lactobacillaceae incertae sedis</taxon>
        <taxon>Candidatus Gallilactobacillus</taxon>
    </lineage>
</organism>
<evidence type="ECO:0000256" key="2">
    <source>
        <dbReference type="ARBA" id="ARBA00011738"/>
    </source>
</evidence>
<comment type="subunit">
    <text evidence="2">Homodimer.</text>
</comment>
<dbReference type="PRINTS" id="PR00368">
    <property type="entry name" value="FADPNR"/>
</dbReference>
<accession>A0A9D9E768</accession>
<dbReference type="InterPro" id="IPR036188">
    <property type="entry name" value="FAD/NAD-bd_sf"/>
</dbReference>
<dbReference type="Gene3D" id="3.50.50.60">
    <property type="entry name" value="FAD/NAD(P)-binding domain"/>
    <property type="match status" value="2"/>
</dbReference>
<evidence type="ECO:0000256" key="6">
    <source>
        <dbReference type="ARBA" id="ARBA00023157"/>
    </source>
</evidence>
<dbReference type="PANTHER" id="PTHR48105">
    <property type="entry name" value="THIOREDOXIN REDUCTASE 1-RELATED-RELATED"/>
    <property type="match status" value="1"/>
</dbReference>
<dbReference type="EMBL" id="JADIMP010000035">
    <property type="protein sequence ID" value="MBO8441206.1"/>
    <property type="molecule type" value="Genomic_DNA"/>
</dbReference>
<evidence type="ECO:0000256" key="3">
    <source>
        <dbReference type="ARBA" id="ARBA00022630"/>
    </source>
</evidence>
<comment type="cofactor">
    <cofactor evidence="1">
        <name>FAD</name>
        <dbReference type="ChEBI" id="CHEBI:57692"/>
    </cofactor>
</comment>
<evidence type="ECO:0000256" key="4">
    <source>
        <dbReference type="ARBA" id="ARBA00022827"/>
    </source>
</evidence>
<gene>
    <name evidence="9" type="ORF">IAA89_01955</name>
</gene>
<dbReference type="GO" id="GO:0016668">
    <property type="term" value="F:oxidoreductase activity, acting on a sulfur group of donors, NAD(P) as acceptor"/>
    <property type="evidence" value="ECO:0007669"/>
    <property type="project" value="UniProtKB-ARBA"/>
</dbReference>
<keyword evidence="6" id="KW-1015">Disulfide bond</keyword>
<comment type="caution">
    <text evidence="9">The sequence shown here is derived from an EMBL/GenBank/DDBJ whole genome shotgun (WGS) entry which is preliminary data.</text>
</comment>
<dbReference type="InterPro" id="IPR050097">
    <property type="entry name" value="Ferredoxin-NADP_redctase_2"/>
</dbReference>
<dbReference type="AlphaFoldDB" id="A0A9D9E768"/>
<keyword evidence="7" id="KW-0676">Redox-active center</keyword>
<keyword evidence="5" id="KW-0560">Oxidoreductase</keyword>
<dbReference type="PROSITE" id="PS00573">
    <property type="entry name" value="PYRIDINE_REDOX_2"/>
    <property type="match status" value="1"/>
</dbReference>
<evidence type="ECO:0000259" key="8">
    <source>
        <dbReference type="Pfam" id="PF07992"/>
    </source>
</evidence>
<protein>
    <submittedName>
        <fullName evidence="9">FAD-dependent oxidoreductase</fullName>
    </submittedName>
</protein>
<name>A0A9D9E768_9LACO</name>
<keyword evidence="3" id="KW-0285">Flavoprotein</keyword>
<evidence type="ECO:0000313" key="9">
    <source>
        <dbReference type="EMBL" id="MBO8441206.1"/>
    </source>
</evidence>
<dbReference type="InterPro" id="IPR023753">
    <property type="entry name" value="FAD/NAD-binding_dom"/>
</dbReference>
<proteinExistence type="predicted"/>
<dbReference type="Pfam" id="PF07992">
    <property type="entry name" value="Pyr_redox_2"/>
    <property type="match status" value="1"/>
</dbReference>
<evidence type="ECO:0000256" key="5">
    <source>
        <dbReference type="ARBA" id="ARBA00023002"/>
    </source>
</evidence>
<dbReference type="InterPro" id="IPR008255">
    <property type="entry name" value="Pyr_nucl-diS_OxRdtase_2_AS"/>
</dbReference>
<keyword evidence="4" id="KW-0274">FAD</keyword>
<reference evidence="9" key="1">
    <citation type="submission" date="2020-10" db="EMBL/GenBank/DDBJ databases">
        <authorList>
            <person name="Gilroy R."/>
        </authorList>
    </citation>
    <scope>NUCLEOTIDE SEQUENCE</scope>
    <source>
        <strain evidence="9">C6-149</strain>
    </source>
</reference>
<evidence type="ECO:0000256" key="7">
    <source>
        <dbReference type="ARBA" id="ARBA00023284"/>
    </source>
</evidence>
<evidence type="ECO:0000313" key="10">
    <source>
        <dbReference type="Proteomes" id="UP000823614"/>
    </source>
</evidence>
<dbReference type="Proteomes" id="UP000823614">
    <property type="component" value="Unassembled WGS sequence"/>
</dbReference>
<feature type="domain" description="FAD/NAD(P)-binding" evidence="8">
    <location>
        <begin position="6"/>
        <end position="297"/>
    </location>
</feature>
<dbReference type="PRINTS" id="PR00469">
    <property type="entry name" value="PNDRDTASEII"/>
</dbReference>
<evidence type="ECO:0000256" key="1">
    <source>
        <dbReference type="ARBA" id="ARBA00001974"/>
    </source>
</evidence>
<dbReference type="SUPFAM" id="SSF51905">
    <property type="entry name" value="FAD/NAD(P)-binding domain"/>
    <property type="match status" value="1"/>
</dbReference>